<reference evidence="2 3" key="1">
    <citation type="submission" date="2023-01" db="EMBL/GenBank/DDBJ databases">
        <title>Novel species of the genus Vogesella isolated from rivers.</title>
        <authorList>
            <person name="Lu H."/>
        </authorList>
    </citation>
    <scope>NUCLEOTIDE SEQUENCE [LARGE SCALE GENOMIC DNA]</scope>
    <source>
        <strain evidence="2 3">DC21W</strain>
    </source>
</reference>
<evidence type="ECO:0000313" key="3">
    <source>
        <dbReference type="Proteomes" id="UP001219956"/>
    </source>
</evidence>
<comment type="caution">
    <text evidence="2">The sequence shown here is derived from an EMBL/GenBank/DDBJ whole genome shotgun (WGS) entry which is preliminary data.</text>
</comment>
<accession>A0ABT5IZC3</accession>
<feature type="transmembrane region" description="Helical" evidence="1">
    <location>
        <begin position="133"/>
        <end position="153"/>
    </location>
</feature>
<sequence length="179" mass="19487">MKKQAMQQAIDQALAEGQSKQAIYSALQASAANPGQLAYLLAATATPARRRQYQVKNHTLIAVMMGFSLLSLGVGYQNGQLLGGQGVWMALFSALVPAAFAAGFSRWIAAAFNVYILYALIQLPQLVSQLPQGGWAVVQGVMTVLTLLLTWHVRSLAFPDFNPMAMPRRDAQGQFIFRD</sequence>
<evidence type="ECO:0000313" key="2">
    <source>
        <dbReference type="EMBL" id="MDC7717620.1"/>
    </source>
</evidence>
<name>A0ABT5IZC3_9NEIS</name>
<keyword evidence="1" id="KW-0812">Transmembrane</keyword>
<keyword evidence="1" id="KW-0472">Membrane</keyword>
<organism evidence="2 3">
    <name type="scientific">Vogesella aquatica</name>
    <dbReference type="NCBI Taxonomy" id="2984206"/>
    <lineage>
        <taxon>Bacteria</taxon>
        <taxon>Pseudomonadati</taxon>
        <taxon>Pseudomonadota</taxon>
        <taxon>Betaproteobacteria</taxon>
        <taxon>Neisseriales</taxon>
        <taxon>Chromobacteriaceae</taxon>
        <taxon>Vogesella</taxon>
    </lineage>
</organism>
<feature type="transmembrane region" description="Helical" evidence="1">
    <location>
        <begin position="88"/>
        <end position="121"/>
    </location>
</feature>
<gene>
    <name evidence="2" type="ORF">PQU95_10395</name>
</gene>
<keyword evidence="1" id="KW-1133">Transmembrane helix</keyword>
<keyword evidence="3" id="KW-1185">Reference proteome</keyword>
<dbReference type="Proteomes" id="UP001219956">
    <property type="component" value="Unassembled WGS sequence"/>
</dbReference>
<feature type="transmembrane region" description="Helical" evidence="1">
    <location>
        <begin position="59"/>
        <end position="76"/>
    </location>
</feature>
<evidence type="ECO:0000256" key="1">
    <source>
        <dbReference type="SAM" id="Phobius"/>
    </source>
</evidence>
<dbReference type="EMBL" id="JAQQLF010000011">
    <property type="protein sequence ID" value="MDC7717620.1"/>
    <property type="molecule type" value="Genomic_DNA"/>
</dbReference>
<protein>
    <submittedName>
        <fullName evidence="2">Uncharacterized protein</fullName>
    </submittedName>
</protein>
<dbReference type="RefSeq" id="WP_272751935.1">
    <property type="nucleotide sequence ID" value="NZ_JAQQLF010000011.1"/>
</dbReference>
<proteinExistence type="predicted"/>